<dbReference type="PANTHER" id="PTHR43489:SF1">
    <property type="entry name" value="L-RIBULOSE-5-PHOSPHATE 3-EPIMERASE SGBU-RELATED"/>
    <property type="match status" value="1"/>
</dbReference>
<dbReference type="Gene3D" id="3.20.20.150">
    <property type="entry name" value="Divalent-metal-dependent TIM barrel enzymes"/>
    <property type="match status" value="1"/>
</dbReference>
<dbReference type="NCBIfam" id="NF009689">
    <property type="entry name" value="PRK13210.1"/>
    <property type="match status" value="1"/>
</dbReference>
<evidence type="ECO:0000256" key="1">
    <source>
        <dbReference type="ARBA" id="ARBA00023235"/>
    </source>
</evidence>
<dbReference type="RefSeq" id="WP_013232022.1">
    <property type="nucleotide sequence ID" value="NZ_BPKT01000008.1"/>
</dbReference>
<proteinExistence type="predicted"/>
<evidence type="ECO:0000313" key="6">
    <source>
        <dbReference type="Proteomes" id="UP000199271"/>
    </source>
</evidence>
<evidence type="ECO:0000313" key="4">
    <source>
        <dbReference type="EMBL" id="CUW06564.1"/>
    </source>
</evidence>
<dbReference type="PANTHER" id="PTHR43489">
    <property type="entry name" value="ISOMERASE"/>
    <property type="match status" value="1"/>
</dbReference>
<dbReference type="GO" id="GO:0034015">
    <property type="term" value="F:L-ribulose-5-phosphate 3-epimerase activity"/>
    <property type="evidence" value="ECO:0007669"/>
    <property type="project" value="TreeGrafter"/>
</dbReference>
<dbReference type="InterPro" id="IPR004560">
    <property type="entry name" value="L-Ru-5P_3-Epase"/>
</dbReference>
<evidence type="ECO:0000313" key="7">
    <source>
        <dbReference type="Proteomes" id="UP000752647"/>
    </source>
</evidence>
<dbReference type="EMBL" id="JAHBFI010000009">
    <property type="protein sequence ID" value="MBZ5962388.1"/>
    <property type="molecule type" value="Genomic_DNA"/>
</dbReference>
<dbReference type="Pfam" id="PF01261">
    <property type="entry name" value="AP_endonuc_2"/>
    <property type="match status" value="1"/>
</dbReference>
<dbReference type="OMA" id="VTIPSMC"/>
<dbReference type="GO" id="GO:0016861">
    <property type="term" value="F:intramolecular oxidoreductase activity, interconverting aldoses and ketoses"/>
    <property type="evidence" value="ECO:0007669"/>
    <property type="project" value="InterPro"/>
</dbReference>
<dbReference type="Proteomes" id="UP000199271">
    <property type="component" value="Unassembled WGS sequence"/>
</dbReference>
<dbReference type="AlphaFoldDB" id="A0A9Q3SY97"/>
<evidence type="ECO:0000256" key="2">
    <source>
        <dbReference type="NCBIfam" id="TIGR00542"/>
    </source>
</evidence>
<dbReference type="SUPFAM" id="SSF51658">
    <property type="entry name" value="Xylose isomerase-like"/>
    <property type="match status" value="1"/>
</dbReference>
<protein>
    <recommendedName>
        <fullName evidence="2">L-ribulose-5-phosphate 3-epimerase</fullName>
    </recommendedName>
</protein>
<evidence type="ECO:0000259" key="3">
    <source>
        <dbReference type="Pfam" id="PF01261"/>
    </source>
</evidence>
<dbReference type="InterPro" id="IPR050417">
    <property type="entry name" value="Sugar_Epim/Isomerase"/>
</dbReference>
<comment type="caution">
    <text evidence="5">The sequence shown here is derived from an EMBL/GenBank/DDBJ whole genome shotgun (WGS) entry which is preliminary data.</text>
</comment>
<keyword evidence="6" id="KW-1185">Reference proteome</keyword>
<accession>A0A9Q3SY97</accession>
<dbReference type="InterPro" id="IPR013022">
    <property type="entry name" value="Xyl_isomerase-like_TIM-brl"/>
</dbReference>
<dbReference type="NCBIfam" id="TIGR00542">
    <property type="entry name" value="hxl6Piso_put"/>
    <property type="match status" value="1"/>
</dbReference>
<reference evidence="4 6" key="1">
    <citation type="submission" date="2015-12" db="EMBL/GenBank/DDBJ databases">
        <authorList>
            <person name="Andreevskaya M."/>
        </authorList>
    </citation>
    <scope>NUCLEOTIDE SEQUENCE [LARGE SCALE GENOMIC DNA]</scope>
    <source>
        <strain evidence="4 6">C122c</strain>
    </source>
</reference>
<dbReference type="GeneID" id="34301391"/>
<dbReference type="EMBL" id="FBSY01000003">
    <property type="protein sequence ID" value="CUW06564.1"/>
    <property type="molecule type" value="Genomic_DNA"/>
</dbReference>
<sequence>MVKLGINEKSLPAAMSWFDKLNFAKNQGFSFVEMSIDETDARIARLSWNKEQRFSLVKDIYQSGVSIDTMMLSALRRFPLGSENKAIYDQSFDMCQQAIILAKDLGIRNIQIAGYDEYYGSKTPLTHENFIENLQRVVNFAAEHQVMISIETMDDCFINSIAKIKNVKKSIVSPWLQAYPDLGNISAWPDNQPIEDLTQGLDSIIAIHVKDVLSVTDQTSGKFKDVPFGEGDVNFLGLFKALKRVGYQGTFTIEMWSENDIDADSKVVFAHDFIVDLLTQSGLLVEM</sequence>
<evidence type="ECO:0000313" key="5">
    <source>
        <dbReference type="EMBL" id="MBZ5962388.1"/>
    </source>
</evidence>
<feature type="domain" description="Xylose isomerase-like TIM barrel" evidence="3">
    <location>
        <begin position="23"/>
        <end position="262"/>
    </location>
</feature>
<organism evidence="5 7">
    <name type="scientific">Leuconostoc gasicomitatum</name>
    <dbReference type="NCBI Taxonomy" id="115778"/>
    <lineage>
        <taxon>Bacteria</taxon>
        <taxon>Bacillati</taxon>
        <taxon>Bacillota</taxon>
        <taxon>Bacilli</taxon>
        <taxon>Lactobacillales</taxon>
        <taxon>Lactobacillaceae</taxon>
        <taxon>Leuconostoc</taxon>
        <taxon>Leuconostoc gelidum group</taxon>
    </lineage>
</organism>
<gene>
    <name evidence="4" type="ORF">C122C_1304</name>
    <name evidence="5" type="ORF">KIJ12_04350</name>
</gene>
<reference evidence="5" key="2">
    <citation type="submission" date="2021-05" db="EMBL/GenBank/DDBJ databases">
        <title>Pangenome of Leuconostoc gelidum warrants species status for Leuconostoc gelidum subsp. gasicomitatum.</title>
        <authorList>
            <person name="Johansson P."/>
            <person name="Sade E."/>
            <person name="Hultman J."/>
            <person name="Auvinen P."/>
            <person name="Bjorkroth J."/>
        </authorList>
    </citation>
    <scope>NUCLEOTIDE SEQUENCE</scope>
    <source>
        <strain evidence="5">A.21.4</strain>
    </source>
</reference>
<dbReference type="InterPro" id="IPR036237">
    <property type="entry name" value="Xyl_isomerase-like_sf"/>
</dbReference>
<dbReference type="GO" id="GO:0019852">
    <property type="term" value="P:L-ascorbic acid metabolic process"/>
    <property type="evidence" value="ECO:0007669"/>
    <property type="project" value="TreeGrafter"/>
</dbReference>
<name>A0A9Q3SY97_9LACO</name>
<keyword evidence="1 4" id="KW-0413">Isomerase</keyword>
<dbReference type="Proteomes" id="UP000752647">
    <property type="component" value="Unassembled WGS sequence"/>
</dbReference>